<evidence type="ECO:0000256" key="4">
    <source>
        <dbReference type="RuleBase" id="RU000363"/>
    </source>
</evidence>
<dbReference type="EMBL" id="CALTRL010005989">
    <property type="protein sequence ID" value="CAH7688532.1"/>
    <property type="molecule type" value="Genomic_DNA"/>
</dbReference>
<dbReference type="InterPro" id="IPR036291">
    <property type="entry name" value="NAD(P)-bd_dom_sf"/>
</dbReference>
<dbReference type="AlphaFoldDB" id="A0AAV0BPE7"/>
<dbReference type="Gene3D" id="3.40.50.720">
    <property type="entry name" value="NAD(P)-binding Rossmann-like Domain"/>
    <property type="match status" value="1"/>
</dbReference>
<evidence type="ECO:0000256" key="3">
    <source>
        <dbReference type="ARBA" id="ARBA00023002"/>
    </source>
</evidence>
<keyword evidence="6" id="KW-1133">Transmembrane helix</keyword>
<evidence type="ECO:0000256" key="1">
    <source>
        <dbReference type="ARBA" id="ARBA00006484"/>
    </source>
</evidence>
<dbReference type="EMBL" id="CALTRL010003910">
    <property type="protein sequence ID" value="CAH7682174.1"/>
    <property type="molecule type" value="Genomic_DNA"/>
</dbReference>
<dbReference type="PRINTS" id="PR00081">
    <property type="entry name" value="GDHRDH"/>
</dbReference>
<sequence length="380" mass="41398">MRTNDSNTLEQQLPKASHPPSPTTISINRLEPPTFPYNRLSGLPTLSYAMENMTVSVATLFTSIVDCLMTLYIWIPLGLMRTFTSSVIDPFLQTIGSPDHSPQAHYTRARVVVISGASSGIGAGLVATYANPNTVLILLGRNEGRLNETAKMARSAGCKALETHSIDFAHTDAENSIKKLMQNVHQKYGSIDILLSVAGLSAFTDDDPHGPEQWGANTAKRLNTVNITSTYAFVMSGWEIMKKQKFGRICIISSLLAIDSPPQFAIYAASKANLLSFAQSLRLLSMPYGIQVNCVCPGFITSGLTEDMMAAGSSMPRVMMANTMKMAARIKCAVDEEQPMALWPLNHCLPFVMSSKVNYLNGDLARWMASKMGLTGQMVS</sequence>
<reference evidence="8" key="1">
    <citation type="submission" date="2022-06" db="EMBL/GenBank/DDBJ databases">
        <authorList>
            <consortium name="SYNGENTA / RWTH Aachen University"/>
        </authorList>
    </citation>
    <scope>NUCLEOTIDE SEQUENCE</scope>
</reference>
<keyword evidence="3" id="KW-0560">Oxidoreductase</keyword>
<keyword evidence="6" id="KW-0812">Transmembrane</keyword>
<keyword evidence="9" id="KW-1185">Reference proteome</keyword>
<dbReference type="Pfam" id="PF00106">
    <property type="entry name" value="adh_short"/>
    <property type="match status" value="1"/>
</dbReference>
<dbReference type="Proteomes" id="UP001153365">
    <property type="component" value="Unassembled WGS sequence"/>
</dbReference>
<evidence type="ECO:0000256" key="2">
    <source>
        <dbReference type="ARBA" id="ARBA00022857"/>
    </source>
</evidence>
<dbReference type="CDD" id="cd05233">
    <property type="entry name" value="SDR_c"/>
    <property type="match status" value="1"/>
</dbReference>
<dbReference type="SUPFAM" id="SSF51735">
    <property type="entry name" value="NAD(P)-binding Rossmann-fold domains"/>
    <property type="match status" value="1"/>
</dbReference>
<feature type="compositionally biased region" description="Polar residues" evidence="5">
    <location>
        <begin position="1"/>
        <end position="11"/>
    </location>
</feature>
<comment type="similarity">
    <text evidence="1 4">Belongs to the short-chain dehydrogenases/reductases (SDR) family.</text>
</comment>
<feature type="region of interest" description="Disordered" evidence="5">
    <location>
        <begin position="1"/>
        <end position="28"/>
    </location>
</feature>
<evidence type="ECO:0008006" key="10">
    <source>
        <dbReference type="Google" id="ProtNLM"/>
    </source>
</evidence>
<dbReference type="InterPro" id="IPR002347">
    <property type="entry name" value="SDR_fam"/>
</dbReference>
<name>A0AAV0BPE7_PHAPC</name>
<dbReference type="PANTHER" id="PTHR43391:SF14">
    <property type="entry name" value="DEHYDROGENASE_REDUCTASE SDR FAMILY PROTEIN 7-LIKE"/>
    <property type="match status" value="1"/>
</dbReference>
<evidence type="ECO:0000313" key="9">
    <source>
        <dbReference type="Proteomes" id="UP001153365"/>
    </source>
</evidence>
<proteinExistence type="inferred from homology"/>
<evidence type="ECO:0000313" key="7">
    <source>
        <dbReference type="EMBL" id="CAH7682174.1"/>
    </source>
</evidence>
<accession>A0AAV0BPE7</accession>
<organism evidence="8 9">
    <name type="scientific">Phakopsora pachyrhizi</name>
    <name type="common">Asian soybean rust disease fungus</name>
    <dbReference type="NCBI Taxonomy" id="170000"/>
    <lineage>
        <taxon>Eukaryota</taxon>
        <taxon>Fungi</taxon>
        <taxon>Dikarya</taxon>
        <taxon>Basidiomycota</taxon>
        <taxon>Pucciniomycotina</taxon>
        <taxon>Pucciniomycetes</taxon>
        <taxon>Pucciniales</taxon>
        <taxon>Phakopsoraceae</taxon>
        <taxon>Phakopsora</taxon>
    </lineage>
</organism>
<dbReference type="PRINTS" id="PR00080">
    <property type="entry name" value="SDRFAMILY"/>
</dbReference>
<keyword evidence="6" id="KW-0472">Membrane</keyword>
<comment type="caution">
    <text evidence="8">The sequence shown here is derived from an EMBL/GenBank/DDBJ whole genome shotgun (WGS) entry which is preliminary data.</text>
</comment>
<dbReference type="PANTHER" id="PTHR43391">
    <property type="entry name" value="RETINOL DEHYDROGENASE-RELATED"/>
    <property type="match status" value="1"/>
</dbReference>
<dbReference type="GO" id="GO:0016491">
    <property type="term" value="F:oxidoreductase activity"/>
    <property type="evidence" value="ECO:0007669"/>
    <property type="project" value="UniProtKB-KW"/>
</dbReference>
<dbReference type="GO" id="GO:0005829">
    <property type="term" value="C:cytosol"/>
    <property type="evidence" value="ECO:0007669"/>
    <property type="project" value="TreeGrafter"/>
</dbReference>
<evidence type="ECO:0000256" key="5">
    <source>
        <dbReference type="SAM" id="MobiDB-lite"/>
    </source>
</evidence>
<gene>
    <name evidence="7" type="ORF">PPACK8108_LOCUS14924</name>
    <name evidence="8" type="ORF">PPACK8108_LOCUS23498</name>
</gene>
<keyword evidence="2" id="KW-0521">NADP</keyword>
<evidence type="ECO:0000313" key="8">
    <source>
        <dbReference type="EMBL" id="CAH7688532.1"/>
    </source>
</evidence>
<protein>
    <recommendedName>
        <fullName evidence="10">NAD(P)-binding protein</fullName>
    </recommendedName>
</protein>
<feature type="transmembrane region" description="Helical" evidence="6">
    <location>
        <begin position="53"/>
        <end position="75"/>
    </location>
</feature>
<evidence type="ECO:0000256" key="6">
    <source>
        <dbReference type="SAM" id="Phobius"/>
    </source>
</evidence>